<dbReference type="InterPro" id="IPR003034">
    <property type="entry name" value="SAP_dom"/>
</dbReference>
<keyword evidence="1" id="KW-0479">Metal-binding</keyword>
<dbReference type="PANTHER" id="PTHR35323">
    <property type="entry name" value="SAP DOMAIN-CONTAINING PROTEIN"/>
    <property type="match status" value="1"/>
</dbReference>
<evidence type="ECO:0000256" key="1">
    <source>
        <dbReference type="PROSITE-ProRule" id="PRU00047"/>
    </source>
</evidence>
<dbReference type="PROSITE" id="PS50158">
    <property type="entry name" value="ZF_CCHC"/>
    <property type="match status" value="1"/>
</dbReference>
<organism evidence="5 6">
    <name type="scientific">Hibiscus sabdariffa</name>
    <name type="common">roselle</name>
    <dbReference type="NCBI Taxonomy" id="183260"/>
    <lineage>
        <taxon>Eukaryota</taxon>
        <taxon>Viridiplantae</taxon>
        <taxon>Streptophyta</taxon>
        <taxon>Embryophyta</taxon>
        <taxon>Tracheophyta</taxon>
        <taxon>Spermatophyta</taxon>
        <taxon>Magnoliopsida</taxon>
        <taxon>eudicotyledons</taxon>
        <taxon>Gunneridae</taxon>
        <taxon>Pentapetalae</taxon>
        <taxon>rosids</taxon>
        <taxon>malvids</taxon>
        <taxon>Malvales</taxon>
        <taxon>Malvaceae</taxon>
        <taxon>Malvoideae</taxon>
        <taxon>Hibiscus</taxon>
    </lineage>
</organism>
<feature type="compositionally biased region" description="Polar residues" evidence="2">
    <location>
        <begin position="1499"/>
        <end position="1525"/>
    </location>
</feature>
<protein>
    <submittedName>
        <fullName evidence="5">Uncharacterized protein</fullName>
    </submittedName>
</protein>
<feature type="region of interest" description="Disordered" evidence="2">
    <location>
        <begin position="38"/>
        <end position="57"/>
    </location>
</feature>
<dbReference type="PANTHER" id="PTHR35323:SF2">
    <property type="entry name" value="SAP DOMAIN-CONTAINING PROTEIN"/>
    <property type="match status" value="1"/>
</dbReference>
<feature type="domain" description="SAP" evidence="4">
    <location>
        <begin position="411"/>
        <end position="445"/>
    </location>
</feature>
<feature type="region of interest" description="Disordered" evidence="2">
    <location>
        <begin position="1430"/>
        <end position="1708"/>
    </location>
</feature>
<sequence length="1953" mass="214305">MATCKRMTCTTKCKCKGLAMLLPVLRCPKLEFNEMADKKGKAEGSDSDDNDGTENDDSLCNRVIATLKEGGELDSLSLKEHKAYLRIHGLRITGTKAVCQQRILEHWENDESVCNRVIAILKEGGELESLSLKELKAYLRIHGLRITGTKAVCQQRILEHWSRDETEEKEKEEDKGNNWDDNDGTENGESLCNRVIAVLKEGSDLESMSLKELKAYLRNHGLHVTGTKATCQQRILEHWEDDESVCKRVVAILKEGGDLESLSLKELRAYLRNHGLSITGTKAVCQQRILEHWSEDETKEEEEEKGNDLDDHDQMQNNESLCKQVIAILKEGGDLESLSLKELKAYLRNHGLRIAGTKAVCQQRILEHWSGDKTEEEEEDEGNNLDDNDQTENDKSLCNRVIAILKEGGDLESLRSKELKAYLRNHGLLSTGNKALCQQRILEHWSGDETEEDEDEGNDSDGNDQTEKDKSLCNQVIEILKEGGDLKSLSLKELKAYLRNHGLLITGTKAVCQQRILEHWRIKEGNAEALYPRSSFFIDCTGDVCKGDVVLFTQKVYKKFDNMSRRRLLGKRTIAGRVVKESYGKAKQQHTFTVEVLWSEGTKKLPLLFPLLVKGRNLYKLRTYRQRWCDEAERRNVLAEKHKRGKAARLVKAMESIRKWSADVGTKHPRRSHQSRPSENIRALGRAKIDMAHRKARPSKIIRALERAKIDMARRKARPSKRIRELERAKIDMAHRKARPSKIIRAVERAKIDMVRRKARPSKRMRELERAKIDMAHRKAFIPRLWHTSNIYQVSSPVGQSKKKQRSRSSVSDTFIVTRTGGLVAGPAVPRCNHCGRRHSGECWRTFGACFRCGSKDHFLRTCPGRPGATSLPPERPSATSVLFERPSATSVLSEMPSATSEMSERPSGSSEPSERLSATFVPSERPSATFVPSEKPSGTSVPSEGPTPTTQQDGDVGTSATFVTSERPTPTTQQDGDVGMLESEMVQASLSATSVLSKRPSGSYVPSESPTPTTQQDGAKHQKHSHQSRRSQKRKASELEKGKIDKAEGKAFPSAWNAGNVYQVSSPVGQVKKKQKSRLRVSNTSYTVTSTGGCGSKDHLIRSCPMGATSVPSKRMGATSVPSERPTSLIRQDGDVGTIATSVWSERPSATSVPSERPTPTTQQDGDAGTSAPSVRSERPTLTTQQDGDAGTSAPSVRSERPTRTTQQDGDAGMSAPSVRSERPTLTTQQDGDAGTSAPSVRSEMPTLTTHLDGDAGKCATSVQSERPIPTTQQDGDVGMSATSILSKRPSATSVPSERPTPTTQQDGDVGTSATFVPSERPTPTTQQDGDVGASATSIQSERPSVTSIPSERPSASYVSSERPTPTPRQDGDVGTKHEEHSHQSRQSEKRKASELEKEKIDKAQGNDSIPRFWNTGNTYQVSFPVGQVEKKQKSRLRVSNTSYTVTSTGGSCPMDATSVPSKRMGATSVPSKRMPATSVPSERPTSIIPQDGDVGTIATSVWSERPSATSVPSERPTPTTQQDGDAGTSAPSVRSERPTLTTQQDGDAGTSAPSVRSERPTLTTQQDGDAGMSATSILSKRPSATSVPSERPTPTTQQDGDVGTSATSIPSERPMPTTQQDGDVGASATSIQSERPSVTSIPSERPSASYVSSERPTPTPRQDGDVGTKHEEHSHQSRQPEKRKASELEKEKIDKAQGNDSVPRFWNTGNTYQVSFPVGQVEKKQKSTLTVYNTYYNVTNTGGSCPERMGATSVPSESSTLTAQRGMRPGNSGNTGGEQRFEREIKHGHSNVVPVLNSYQPPQNFHHQSAPHQFAGNDIASSFHHQSAPHQFAGNDIGSSFHHQSAPQFASNNIGSSFHHQSAPHQFAGNNIGSSFHHQSAPHQFAGNDIGSTFHYQSAPHQFVGNDTGSTFHHQSAPHKFVGNDIGSTSAMVRSLPYIPCMDPHSDRIQV</sequence>
<dbReference type="PROSITE" id="PS50800">
    <property type="entry name" value="SAP"/>
    <property type="match status" value="5"/>
</dbReference>
<feature type="compositionally biased region" description="Polar residues" evidence="2">
    <location>
        <begin position="1140"/>
        <end position="1166"/>
    </location>
</feature>
<feature type="compositionally biased region" description="Polar residues" evidence="2">
    <location>
        <begin position="1005"/>
        <end position="1018"/>
    </location>
</feature>
<feature type="compositionally biased region" description="Polar residues" evidence="2">
    <location>
        <begin position="888"/>
        <end position="900"/>
    </location>
</feature>
<proteinExistence type="predicted"/>
<reference evidence="5 6" key="1">
    <citation type="journal article" date="2024" name="G3 (Bethesda)">
        <title>Genome assembly of Hibiscus sabdariffa L. provides insights into metabolisms of medicinal natural products.</title>
        <authorList>
            <person name="Kim T."/>
        </authorList>
    </citation>
    <scope>NUCLEOTIDE SEQUENCE [LARGE SCALE GENOMIC DNA]</scope>
    <source>
        <strain evidence="5">TK-2024</strain>
        <tissue evidence="5">Old leaves</tissue>
    </source>
</reference>
<comment type="caution">
    <text evidence="5">The sequence shown here is derived from an EMBL/GenBank/DDBJ whole genome shotgun (WGS) entry which is preliminary data.</text>
</comment>
<feature type="compositionally biased region" description="Low complexity" evidence="2">
    <location>
        <begin position="906"/>
        <end position="918"/>
    </location>
</feature>
<feature type="compositionally biased region" description="Basic and acidic residues" evidence="2">
    <location>
        <begin position="1664"/>
        <end position="1699"/>
    </location>
</feature>
<feature type="domain" description="SAP" evidence="4">
    <location>
        <begin position="335"/>
        <end position="369"/>
    </location>
</feature>
<name>A0ABR2TNC6_9ROSI</name>
<feature type="compositionally biased region" description="Acidic residues" evidence="2">
    <location>
        <begin position="374"/>
        <end position="391"/>
    </location>
</feature>
<feature type="compositionally biased region" description="Polar residues" evidence="2">
    <location>
        <begin position="1755"/>
        <end position="1765"/>
    </location>
</feature>
<accession>A0ABR2TNC6</accession>
<feature type="compositionally biased region" description="Basic residues" evidence="2">
    <location>
        <begin position="1022"/>
        <end position="1035"/>
    </location>
</feature>
<dbReference type="SUPFAM" id="SSF68906">
    <property type="entry name" value="SAP domain"/>
    <property type="match status" value="1"/>
</dbReference>
<dbReference type="Proteomes" id="UP001396334">
    <property type="component" value="Unassembled WGS sequence"/>
</dbReference>
<feature type="region of interest" description="Disordered" evidence="2">
    <location>
        <begin position="865"/>
        <end position="1059"/>
    </location>
</feature>
<feature type="compositionally biased region" description="Polar residues" evidence="2">
    <location>
        <begin position="937"/>
        <end position="976"/>
    </location>
</feature>
<dbReference type="EMBL" id="JBBPBN010000005">
    <property type="protein sequence ID" value="KAK9038779.1"/>
    <property type="molecule type" value="Genomic_DNA"/>
</dbReference>
<feature type="compositionally biased region" description="Polar residues" evidence="2">
    <location>
        <begin position="1562"/>
        <end position="1644"/>
    </location>
</feature>
<evidence type="ECO:0000313" key="5">
    <source>
        <dbReference type="EMBL" id="KAK9038779.1"/>
    </source>
</evidence>
<feature type="region of interest" description="Disordered" evidence="2">
    <location>
        <begin position="1106"/>
        <end position="1417"/>
    </location>
</feature>
<dbReference type="SMART" id="SM00343">
    <property type="entry name" value="ZnF_C2HC"/>
    <property type="match status" value="2"/>
</dbReference>
<feature type="compositionally biased region" description="Polar residues" evidence="2">
    <location>
        <begin position="1480"/>
        <end position="1490"/>
    </location>
</feature>
<dbReference type="SMART" id="SM00513">
    <property type="entry name" value="SAP"/>
    <property type="match status" value="7"/>
</dbReference>
<evidence type="ECO:0000259" key="4">
    <source>
        <dbReference type="PROSITE" id="PS50800"/>
    </source>
</evidence>
<feature type="compositionally biased region" description="Basic and acidic residues" evidence="2">
    <location>
        <begin position="1036"/>
        <end position="1050"/>
    </location>
</feature>
<gene>
    <name evidence="5" type="ORF">V6N11_023632</name>
</gene>
<evidence type="ECO:0000259" key="3">
    <source>
        <dbReference type="PROSITE" id="PS50158"/>
    </source>
</evidence>
<keyword evidence="6" id="KW-1185">Reference proteome</keyword>
<feature type="domain" description="SAP" evidence="4">
    <location>
        <begin position="127"/>
        <end position="161"/>
    </location>
</feature>
<feature type="region of interest" description="Disordered" evidence="2">
    <location>
        <begin position="1831"/>
        <end position="1894"/>
    </location>
</feature>
<feature type="compositionally biased region" description="Polar residues" evidence="2">
    <location>
        <begin position="1262"/>
        <end position="1351"/>
    </location>
</feature>
<feature type="compositionally biased region" description="Basic and acidic residues" evidence="2">
    <location>
        <begin position="1371"/>
        <end position="1406"/>
    </location>
</feature>
<feature type="region of interest" description="Disordered" evidence="2">
    <location>
        <begin position="164"/>
        <end position="186"/>
    </location>
</feature>
<feature type="region of interest" description="Disordered" evidence="2">
    <location>
        <begin position="370"/>
        <end position="392"/>
    </location>
</feature>
<feature type="region of interest" description="Disordered" evidence="2">
    <location>
        <begin position="294"/>
        <end position="314"/>
    </location>
</feature>
<dbReference type="Pfam" id="PF24766">
    <property type="entry name" value="DUF7699"/>
    <property type="match status" value="1"/>
</dbReference>
<dbReference type="InterPro" id="IPR036361">
    <property type="entry name" value="SAP_dom_sf"/>
</dbReference>
<feature type="compositionally biased region" description="Basic and acidic residues" evidence="2">
    <location>
        <begin position="164"/>
        <end position="178"/>
    </location>
</feature>
<feature type="compositionally biased region" description="Acidic residues" evidence="2">
    <location>
        <begin position="448"/>
        <end position="464"/>
    </location>
</feature>
<feature type="compositionally biased region" description="Polar residues" evidence="2">
    <location>
        <begin position="987"/>
        <end position="997"/>
    </location>
</feature>
<evidence type="ECO:0000313" key="6">
    <source>
        <dbReference type="Proteomes" id="UP001396334"/>
    </source>
</evidence>
<feature type="domain" description="CCHC-type" evidence="3">
    <location>
        <begin position="850"/>
        <end position="864"/>
    </location>
</feature>
<feature type="compositionally biased region" description="Polar residues" evidence="2">
    <location>
        <begin position="1439"/>
        <end position="1452"/>
    </location>
</feature>
<dbReference type="InterPro" id="IPR056116">
    <property type="entry name" value="DUF7699"/>
</dbReference>
<feature type="compositionally biased region" description="Acidic residues" evidence="2">
    <location>
        <begin position="45"/>
        <end position="57"/>
    </location>
</feature>
<feature type="compositionally biased region" description="Polar residues" evidence="2">
    <location>
        <begin position="1839"/>
        <end position="1884"/>
    </location>
</feature>
<feature type="domain" description="SAP" evidence="4">
    <location>
        <begin position="259"/>
        <end position="293"/>
    </location>
</feature>
<feature type="compositionally biased region" description="Polar residues" evidence="2">
    <location>
        <begin position="1121"/>
        <end position="1131"/>
    </location>
</feature>
<dbReference type="InterPro" id="IPR001878">
    <property type="entry name" value="Znf_CCHC"/>
</dbReference>
<evidence type="ECO:0000256" key="2">
    <source>
        <dbReference type="SAM" id="MobiDB-lite"/>
    </source>
</evidence>
<dbReference type="Gene3D" id="1.10.720.30">
    <property type="entry name" value="SAP domain"/>
    <property type="match status" value="2"/>
</dbReference>
<feature type="region of interest" description="Disordered" evidence="2">
    <location>
        <begin position="446"/>
        <end position="468"/>
    </location>
</feature>
<keyword evidence="1" id="KW-0862">Zinc</keyword>
<dbReference type="Pfam" id="PF02037">
    <property type="entry name" value="SAP"/>
    <property type="match status" value="7"/>
</dbReference>
<feature type="region of interest" description="Disordered" evidence="2">
    <location>
        <begin position="1748"/>
        <end position="1780"/>
    </location>
</feature>
<keyword evidence="1" id="KW-0863">Zinc-finger</keyword>
<feature type="domain" description="SAP" evidence="4">
    <location>
        <begin position="205"/>
        <end position="239"/>
    </location>
</feature>